<dbReference type="Pfam" id="PF07676">
    <property type="entry name" value="PD40"/>
    <property type="match status" value="1"/>
</dbReference>
<dbReference type="GO" id="GO:0004252">
    <property type="term" value="F:serine-type endopeptidase activity"/>
    <property type="evidence" value="ECO:0007669"/>
    <property type="project" value="TreeGrafter"/>
</dbReference>
<evidence type="ECO:0000313" key="7">
    <source>
        <dbReference type="EMBL" id="EJW97625.1"/>
    </source>
</evidence>
<dbReference type="InterPro" id="IPR001375">
    <property type="entry name" value="Peptidase_S9_cat"/>
</dbReference>
<dbReference type="SUPFAM" id="SSF53474">
    <property type="entry name" value="alpha/beta-Hydrolases"/>
    <property type="match status" value="1"/>
</dbReference>
<keyword evidence="5" id="KW-0720">Serine protease</keyword>
<dbReference type="InterPro" id="IPR011659">
    <property type="entry name" value="WD40"/>
</dbReference>
<keyword evidence="2" id="KW-0645">Protease</keyword>
<dbReference type="GO" id="GO:0006508">
    <property type="term" value="P:proteolysis"/>
    <property type="evidence" value="ECO:0007669"/>
    <property type="project" value="UniProtKB-KW"/>
</dbReference>
<comment type="similarity">
    <text evidence="1">Belongs to the peptidase S9C family.</text>
</comment>
<dbReference type="Gene3D" id="3.40.50.1820">
    <property type="entry name" value="alpha/beta hydrolase"/>
    <property type="match status" value="1"/>
</dbReference>
<dbReference type="SUPFAM" id="SSF82171">
    <property type="entry name" value="DPP6 N-terminal domain-like"/>
    <property type="match status" value="1"/>
</dbReference>
<evidence type="ECO:0000256" key="4">
    <source>
        <dbReference type="ARBA" id="ARBA00022801"/>
    </source>
</evidence>
<accession>J9CCH0</accession>
<dbReference type="Pfam" id="PF00326">
    <property type="entry name" value="Peptidase_S9"/>
    <property type="match status" value="1"/>
</dbReference>
<gene>
    <name evidence="7" type="ORF">EVA_14267</name>
</gene>
<name>J9CCH0_9ZZZZ</name>
<dbReference type="InterPro" id="IPR029058">
    <property type="entry name" value="AB_hydrolase_fold"/>
</dbReference>
<evidence type="ECO:0000256" key="3">
    <source>
        <dbReference type="ARBA" id="ARBA00022729"/>
    </source>
</evidence>
<comment type="caution">
    <text evidence="7">The sequence shown here is derived from an EMBL/GenBank/DDBJ whole genome shotgun (WGS) entry which is preliminary data.</text>
</comment>
<feature type="domain" description="Peptidase S9 prolyl oligopeptidase catalytic" evidence="6">
    <location>
        <begin position="504"/>
        <end position="718"/>
    </location>
</feature>
<sequence length="722" mass="81670">MAATTVATVSCESSEKTTFIGKQQVEVKDGRLTPEVLWAMGRIGSFNVAPQGDQAVYSVSYYSVKENASHTMLYRMNMDSKESVALTNSAASEVGGVYLNGGQRIAFLSAASGSMQLWVMDADGNNRKQISHETTDVVDFLFSPDEKKVILVKEVDQNSSIQKNDEDLALSTGMVCNDLMYKHWDTYVTTAPHPFVADYDGEKVSGSYDILEGEPYESPMKPFGGVEQLAWSNDSKQVAYTCRKKAGMAYAISTDSDIYLYDLESKGTKNLCKPEGYTDVPVDATRSMAEQQGNPAFKGVDCNLGYDQNPVFSPDGQYVAWLSMERDGYESDRNRLCVYELATGKKQYVTEAFESGVDGFCWSQDGKELYFAGVWHGTTHVYRTNLKGEVKQLTDGVYDYVLLGLAPDGKSLLTMRHSMSDADEVFRLNFVAKDSVAVEQLTFENKHIYDQLTLGEVKARWVKTVDNKEELCWVIYPPHFDPNKKYPTLLFCEGGPQSPVSQFWSYRWNFQVMAANDYIIIAPNRRGLPGFGMEWLEAISGDYSGLCMQDYLCAIDDICKEPYVDKDNLGAVGASFGGYSVYWLAGNHNKRFKAFIAHDGIFNTQQQYLETEEIWFPNWDMEAAPWHKDGANKRKKVFETSPHLYVDRWDTPILCIHGQKDFRIEYTQAESAFTAARLQGIPAQLLLFPDENHWVLKPQNGILWQRTFFRWLDKWLKPQTAE</sequence>
<reference evidence="7" key="1">
    <citation type="journal article" date="2012" name="PLoS ONE">
        <title>Gene sets for utilization of primary and secondary nutrition supplies in the distal gut of endangered iberian lynx.</title>
        <authorList>
            <person name="Alcaide M."/>
            <person name="Messina E."/>
            <person name="Richter M."/>
            <person name="Bargiela R."/>
            <person name="Peplies J."/>
            <person name="Huws S.A."/>
            <person name="Newbold C.J."/>
            <person name="Golyshin P.N."/>
            <person name="Simon M.A."/>
            <person name="Lopez G."/>
            <person name="Yakimov M.M."/>
            <person name="Ferrer M."/>
        </authorList>
    </citation>
    <scope>NUCLEOTIDE SEQUENCE</scope>
</reference>
<dbReference type="FunFam" id="3.40.50.1820:FF:000028">
    <property type="entry name" value="S9 family peptidase"/>
    <property type="match status" value="1"/>
</dbReference>
<dbReference type="InterPro" id="IPR011042">
    <property type="entry name" value="6-blade_b-propeller_TolB-like"/>
</dbReference>
<dbReference type="PANTHER" id="PTHR42776">
    <property type="entry name" value="SERINE PEPTIDASE S9 FAMILY MEMBER"/>
    <property type="match status" value="1"/>
</dbReference>
<evidence type="ECO:0000256" key="2">
    <source>
        <dbReference type="ARBA" id="ARBA00022670"/>
    </source>
</evidence>
<evidence type="ECO:0000256" key="5">
    <source>
        <dbReference type="ARBA" id="ARBA00022825"/>
    </source>
</evidence>
<dbReference type="EMBL" id="AMCI01004668">
    <property type="protein sequence ID" value="EJW97625.1"/>
    <property type="molecule type" value="Genomic_DNA"/>
</dbReference>
<dbReference type="Gene3D" id="2.120.10.30">
    <property type="entry name" value="TolB, C-terminal domain"/>
    <property type="match status" value="2"/>
</dbReference>
<keyword evidence="4" id="KW-0378">Hydrolase</keyword>
<organism evidence="7">
    <name type="scientific">gut metagenome</name>
    <dbReference type="NCBI Taxonomy" id="749906"/>
    <lineage>
        <taxon>unclassified sequences</taxon>
        <taxon>metagenomes</taxon>
        <taxon>organismal metagenomes</taxon>
    </lineage>
</organism>
<evidence type="ECO:0000256" key="1">
    <source>
        <dbReference type="ARBA" id="ARBA00010040"/>
    </source>
</evidence>
<protein>
    <submittedName>
        <fullName evidence="7">Prolyl oligopeptidase family protein</fullName>
    </submittedName>
</protein>
<dbReference type="PANTHER" id="PTHR42776:SF13">
    <property type="entry name" value="DIPEPTIDYL-PEPTIDASE 5"/>
    <property type="match status" value="1"/>
</dbReference>
<keyword evidence="3" id="KW-0732">Signal</keyword>
<dbReference type="AlphaFoldDB" id="J9CCH0"/>
<evidence type="ECO:0000259" key="6">
    <source>
        <dbReference type="Pfam" id="PF00326"/>
    </source>
</evidence>
<proteinExistence type="inferred from homology"/>